<reference evidence="2 3" key="1">
    <citation type="submission" date="2016-04" db="EMBL/GenBank/DDBJ databases">
        <title>A degradative enzymes factory behind the ericoid mycorrhizal symbiosis.</title>
        <authorList>
            <consortium name="DOE Joint Genome Institute"/>
            <person name="Martino E."/>
            <person name="Morin E."/>
            <person name="Grelet G."/>
            <person name="Kuo A."/>
            <person name="Kohler A."/>
            <person name="Daghino S."/>
            <person name="Barry K."/>
            <person name="Choi C."/>
            <person name="Cichocki N."/>
            <person name="Clum A."/>
            <person name="Copeland A."/>
            <person name="Hainaut M."/>
            <person name="Haridas S."/>
            <person name="Labutti K."/>
            <person name="Lindquist E."/>
            <person name="Lipzen A."/>
            <person name="Khouja H.-R."/>
            <person name="Murat C."/>
            <person name="Ohm R."/>
            <person name="Olson A."/>
            <person name="Spatafora J."/>
            <person name="Veneault-Fourrey C."/>
            <person name="Henrissat B."/>
            <person name="Grigoriev I."/>
            <person name="Martin F."/>
            <person name="Perotto S."/>
        </authorList>
    </citation>
    <scope>NUCLEOTIDE SEQUENCE [LARGE SCALE GENOMIC DNA]</scope>
    <source>
        <strain evidence="2 3">F</strain>
    </source>
</reference>
<gene>
    <name evidence="2" type="ORF">L207DRAFT_530908</name>
</gene>
<feature type="chain" id="PRO_5014332123" evidence="1">
    <location>
        <begin position="19"/>
        <end position="189"/>
    </location>
</feature>
<dbReference type="AlphaFoldDB" id="A0A2J6RHE9"/>
<evidence type="ECO:0000313" key="2">
    <source>
        <dbReference type="EMBL" id="PMD37955.1"/>
    </source>
</evidence>
<dbReference type="EMBL" id="KZ613948">
    <property type="protein sequence ID" value="PMD37955.1"/>
    <property type="molecule type" value="Genomic_DNA"/>
</dbReference>
<feature type="signal peptide" evidence="1">
    <location>
        <begin position="1"/>
        <end position="18"/>
    </location>
</feature>
<accession>A0A2J6RHE9</accession>
<dbReference type="Proteomes" id="UP000235786">
    <property type="component" value="Unassembled WGS sequence"/>
</dbReference>
<evidence type="ECO:0000313" key="3">
    <source>
        <dbReference type="Proteomes" id="UP000235786"/>
    </source>
</evidence>
<proteinExistence type="predicted"/>
<sequence length="189" mass="18734">MLSIYTLAVLASAAVVSANDGWKTSATPSAAPTLTFALTLPADSSSDDWYPSTSASSYTSTVYTTTVYTVTACPTTVTNCPVGAVTTETITSTTVICPLTSTTPLPPPPPPPTTSAAAAASSSSAKVYPTTSALSTSYAAPVYSANTTAPYVKPTGTTAAKPSVFTGAANMVGGSLSLAAVVAFAVAVL</sequence>
<evidence type="ECO:0000256" key="1">
    <source>
        <dbReference type="SAM" id="SignalP"/>
    </source>
</evidence>
<organism evidence="2 3">
    <name type="scientific">Hyaloscypha variabilis (strain UAMH 11265 / GT02V1 / F)</name>
    <name type="common">Meliniomyces variabilis</name>
    <dbReference type="NCBI Taxonomy" id="1149755"/>
    <lineage>
        <taxon>Eukaryota</taxon>
        <taxon>Fungi</taxon>
        <taxon>Dikarya</taxon>
        <taxon>Ascomycota</taxon>
        <taxon>Pezizomycotina</taxon>
        <taxon>Leotiomycetes</taxon>
        <taxon>Helotiales</taxon>
        <taxon>Hyaloscyphaceae</taxon>
        <taxon>Hyaloscypha</taxon>
        <taxon>Hyaloscypha variabilis</taxon>
    </lineage>
</organism>
<keyword evidence="3" id="KW-1185">Reference proteome</keyword>
<dbReference type="OrthoDB" id="10574640at2759"/>
<name>A0A2J6RHE9_HYAVF</name>
<keyword evidence="1" id="KW-0732">Signal</keyword>
<protein>
    <submittedName>
        <fullName evidence="2">Uncharacterized protein</fullName>
    </submittedName>
</protein>